<dbReference type="CDD" id="cd01998">
    <property type="entry name" value="MnmA_TRMU-like"/>
    <property type="match status" value="1"/>
</dbReference>
<dbReference type="EC" id="2.8.1.13" evidence="9"/>
<evidence type="ECO:0000259" key="10">
    <source>
        <dbReference type="Pfam" id="PF20258"/>
    </source>
</evidence>
<evidence type="ECO:0000256" key="6">
    <source>
        <dbReference type="ARBA" id="ARBA00022884"/>
    </source>
</evidence>
<dbReference type="Gene3D" id="2.40.30.10">
    <property type="entry name" value="Translation factors"/>
    <property type="match status" value="1"/>
</dbReference>
<protein>
    <recommendedName>
        <fullName evidence="9">tRNA-specific 2-thiouridylase MnmA</fullName>
        <ecNumber evidence="9">2.8.1.13</ecNumber>
    </recommendedName>
</protein>
<feature type="active site" description="Cysteine persulfide intermediate" evidence="9">
    <location>
        <position position="200"/>
    </location>
</feature>
<feature type="region of interest" description="Interaction with tRNA" evidence="9">
    <location>
        <begin position="150"/>
        <end position="152"/>
    </location>
</feature>
<evidence type="ECO:0000259" key="11">
    <source>
        <dbReference type="Pfam" id="PF20259"/>
    </source>
</evidence>
<dbReference type="InterPro" id="IPR014729">
    <property type="entry name" value="Rossmann-like_a/b/a_fold"/>
</dbReference>
<comment type="function">
    <text evidence="9">Catalyzes the 2-thiolation of uridine at the wobble position (U34) of tRNA, leading to the formation of s(2)U34.</text>
</comment>
<dbReference type="Proteomes" id="UP000503820">
    <property type="component" value="Unassembled WGS sequence"/>
</dbReference>
<evidence type="ECO:0000256" key="2">
    <source>
        <dbReference type="ARBA" id="ARBA00022679"/>
    </source>
</evidence>
<keyword evidence="7 9" id="KW-1015">Disulfide bond</keyword>
<dbReference type="NCBIfam" id="NF001138">
    <property type="entry name" value="PRK00143.1"/>
    <property type="match status" value="1"/>
</dbReference>
<dbReference type="NCBIfam" id="TIGR00420">
    <property type="entry name" value="trmU"/>
    <property type="match status" value="1"/>
</dbReference>
<dbReference type="Pfam" id="PF20259">
    <property type="entry name" value="tRNA_Me_trans_M"/>
    <property type="match status" value="1"/>
</dbReference>
<feature type="site" description="Interaction with tRNA" evidence="9">
    <location>
        <position position="346"/>
    </location>
</feature>
<comment type="caution">
    <text evidence="12">The sequence shown here is derived from an EMBL/GenBank/DDBJ whole genome shotgun (WGS) entry which is preliminary data.</text>
</comment>
<dbReference type="EMBL" id="BLVP01000008">
    <property type="protein sequence ID" value="GFM37016.1"/>
    <property type="molecule type" value="Genomic_DNA"/>
</dbReference>
<feature type="domain" description="tRNA-specific 2-thiouridylase MnmA-like C-terminal" evidence="10">
    <location>
        <begin position="280"/>
        <end position="363"/>
    </location>
</feature>
<feature type="disulfide bond" description="Alternate" evidence="9">
    <location>
        <begin position="103"/>
        <end position="200"/>
    </location>
</feature>
<comment type="similarity">
    <text evidence="9">Belongs to the MnmA/TRMU family.</text>
</comment>
<evidence type="ECO:0000256" key="8">
    <source>
        <dbReference type="ARBA" id="ARBA00051542"/>
    </source>
</evidence>
<evidence type="ECO:0000256" key="9">
    <source>
        <dbReference type="HAMAP-Rule" id="MF_00144"/>
    </source>
</evidence>
<feature type="binding site" evidence="9">
    <location>
        <position position="127"/>
    </location>
    <ligand>
        <name>ATP</name>
        <dbReference type="ChEBI" id="CHEBI:30616"/>
    </ligand>
</feature>
<feature type="site" description="Interaction with tRNA" evidence="9">
    <location>
        <position position="128"/>
    </location>
</feature>
<evidence type="ECO:0000256" key="5">
    <source>
        <dbReference type="ARBA" id="ARBA00022840"/>
    </source>
</evidence>
<dbReference type="Pfam" id="PF03054">
    <property type="entry name" value="tRNA_Me_trans"/>
    <property type="match status" value="1"/>
</dbReference>
<sequence>MGPYGPLVHKQHTTMTIAVAISGGTDSMFALLSLKEQGVPVFALHAHFLPRSEEREHALAAMCNTLDVPFHAVDLHDEFERCVVEPFLDEYVHARTPNPCALCNARMKFGALLREARTLGADRIATGHYAVLRHDPACGTVLACGHDPAKDQSYFLSLVPEQALAQAVFPLGRQTKVAVRAELTRRGLVPAYPGESQEICFVPNDDYRAFLRSRGKVQETSGPILTVSGKRVGSHSGLWHYTEGQRKGLGVAWHAPLYVIRKDAHSNTLVVGEKEHLVSNGCIVRNVNLLVPPSLWPQQVLVRTRYRQQPFAAQVADLVSGTRDNGTAASMTVRFTGPRTPPATGQICCLYDGQGAVLGGGIIEEAL</sequence>
<dbReference type="Gene3D" id="3.40.50.620">
    <property type="entry name" value="HUPs"/>
    <property type="match status" value="1"/>
</dbReference>
<dbReference type="InterPro" id="IPR004506">
    <property type="entry name" value="MnmA-like"/>
</dbReference>
<evidence type="ECO:0000256" key="4">
    <source>
        <dbReference type="ARBA" id="ARBA00022741"/>
    </source>
</evidence>
<dbReference type="InterPro" id="IPR046884">
    <property type="entry name" value="MnmA-like_central"/>
</dbReference>
<feature type="binding site" evidence="9">
    <location>
        <begin position="20"/>
        <end position="27"/>
    </location>
    <ligand>
        <name>ATP</name>
        <dbReference type="ChEBI" id="CHEBI:30616"/>
    </ligand>
</feature>
<dbReference type="InterPro" id="IPR046885">
    <property type="entry name" value="MnmA-like_C"/>
</dbReference>
<reference evidence="12 13" key="1">
    <citation type="submission" date="2020-05" db="EMBL/GenBank/DDBJ databases">
        <title>Draft genome sequence of Desulfovibrio psychrotolerans JS1T.</title>
        <authorList>
            <person name="Ueno A."/>
            <person name="Tamazawa S."/>
            <person name="Tamamura S."/>
            <person name="Murakami T."/>
            <person name="Kiyama T."/>
            <person name="Inomata H."/>
            <person name="Amano Y."/>
            <person name="Miyakawa K."/>
            <person name="Tamaki H."/>
            <person name="Naganuma T."/>
            <person name="Kaneko K."/>
        </authorList>
    </citation>
    <scope>NUCLEOTIDE SEQUENCE [LARGE SCALE GENOMIC DNA]</scope>
    <source>
        <strain evidence="12 13">JS1</strain>
    </source>
</reference>
<dbReference type="SUPFAM" id="SSF52402">
    <property type="entry name" value="Adenine nucleotide alpha hydrolases-like"/>
    <property type="match status" value="1"/>
</dbReference>
<keyword evidence="13" id="KW-1185">Reference proteome</keyword>
<evidence type="ECO:0000256" key="3">
    <source>
        <dbReference type="ARBA" id="ARBA00022694"/>
    </source>
</evidence>
<name>A0A7J0BTG9_9BACT</name>
<dbReference type="GO" id="GO:0005737">
    <property type="term" value="C:cytoplasm"/>
    <property type="evidence" value="ECO:0007669"/>
    <property type="project" value="UniProtKB-SubCell"/>
</dbReference>
<keyword evidence="3 9" id="KW-0819">tRNA processing</keyword>
<evidence type="ECO:0000313" key="13">
    <source>
        <dbReference type="Proteomes" id="UP000503820"/>
    </source>
</evidence>
<evidence type="ECO:0000256" key="1">
    <source>
        <dbReference type="ARBA" id="ARBA00022555"/>
    </source>
</evidence>
<dbReference type="AlphaFoldDB" id="A0A7J0BTG9"/>
<feature type="region of interest" description="Interaction with tRNA" evidence="9">
    <location>
        <begin position="305"/>
        <end position="306"/>
    </location>
</feature>
<keyword evidence="6 9" id="KW-0694">RNA-binding</keyword>
<keyword evidence="2 9" id="KW-0808">Transferase</keyword>
<feature type="active site" description="Nucleophile" evidence="9">
    <location>
        <position position="103"/>
    </location>
</feature>
<dbReference type="FunFam" id="2.30.30.280:FF:000001">
    <property type="entry name" value="tRNA-specific 2-thiouridylase MnmA"/>
    <property type="match status" value="1"/>
</dbReference>
<dbReference type="GO" id="GO:0005524">
    <property type="term" value="F:ATP binding"/>
    <property type="evidence" value="ECO:0007669"/>
    <property type="project" value="UniProtKB-KW"/>
</dbReference>
<dbReference type="GO" id="GO:0002143">
    <property type="term" value="P:tRNA wobble position uridine thiolation"/>
    <property type="evidence" value="ECO:0007669"/>
    <property type="project" value="TreeGrafter"/>
</dbReference>
<organism evidence="12 13">
    <name type="scientific">Desulfovibrio psychrotolerans</name>
    <dbReference type="NCBI Taxonomy" id="415242"/>
    <lineage>
        <taxon>Bacteria</taxon>
        <taxon>Pseudomonadati</taxon>
        <taxon>Thermodesulfobacteriota</taxon>
        <taxon>Desulfovibrionia</taxon>
        <taxon>Desulfovibrionales</taxon>
        <taxon>Desulfovibrionaceae</taxon>
        <taxon>Desulfovibrio</taxon>
    </lineage>
</organism>
<dbReference type="Pfam" id="PF20258">
    <property type="entry name" value="tRNA_Me_trans_C"/>
    <property type="match status" value="1"/>
</dbReference>
<feature type="domain" description="tRNA-specific 2-thiouridylase MnmA-like central" evidence="11">
    <location>
        <begin position="216"/>
        <end position="273"/>
    </location>
</feature>
<gene>
    <name evidence="9 12" type="primary">mnmA</name>
    <name evidence="12" type="ORF">DSM19430T_17000</name>
</gene>
<comment type="catalytic activity">
    <reaction evidence="8 9">
        <text>S-sulfanyl-L-cysteinyl-[protein] + uridine(34) in tRNA + AH2 + ATP = 2-thiouridine(34) in tRNA + L-cysteinyl-[protein] + A + AMP + diphosphate + H(+)</text>
        <dbReference type="Rhea" id="RHEA:47032"/>
        <dbReference type="Rhea" id="RHEA-COMP:10131"/>
        <dbReference type="Rhea" id="RHEA-COMP:11726"/>
        <dbReference type="Rhea" id="RHEA-COMP:11727"/>
        <dbReference type="Rhea" id="RHEA-COMP:11728"/>
        <dbReference type="ChEBI" id="CHEBI:13193"/>
        <dbReference type="ChEBI" id="CHEBI:15378"/>
        <dbReference type="ChEBI" id="CHEBI:17499"/>
        <dbReference type="ChEBI" id="CHEBI:29950"/>
        <dbReference type="ChEBI" id="CHEBI:30616"/>
        <dbReference type="ChEBI" id="CHEBI:33019"/>
        <dbReference type="ChEBI" id="CHEBI:61963"/>
        <dbReference type="ChEBI" id="CHEBI:65315"/>
        <dbReference type="ChEBI" id="CHEBI:87170"/>
        <dbReference type="ChEBI" id="CHEBI:456215"/>
        <dbReference type="EC" id="2.8.1.13"/>
    </reaction>
</comment>
<evidence type="ECO:0000313" key="12">
    <source>
        <dbReference type="EMBL" id="GFM37016.1"/>
    </source>
</evidence>
<accession>A0A7J0BTG9</accession>
<dbReference type="GO" id="GO:0103016">
    <property type="term" value="F:tRNA-uridine 2-sulfurtransferase activity"/>
    <property type="evidence" value="ECO:0007669"/>
    <property type="project" value="UniProtKB-EC"/>
</dbReference>
<dbReference type="PANTHER" id="PTHR11933">
    <property type="entry name" value="TRNA 5-METHYLAMINOMETHYL-2-THIOURIDYLATE -METHYLTRANSFERASE"/>
    <property type="match status" value="1"/>
</dbReference>
<keyword evidence="9" id="KW-0963">Cytoplasm</keyword>
<dbReference type="GO" id="GO:0000049">
    <property type="term" value="F:tRNA binding"/>
    <property type="evidence" value="ECO:0007669"/>
    <property type="project" value="UniProtKB-KW"/>
</dbReference>
<comment type="subcellular location">
    <subcellularLocation>
        <location evidence="9">Cytoplasm</location>
    </subcellularLocation>
</comment>
<comment type="caution">
    <text evidence="9">Lacks conserved residue(s) required for the propagation of feature annotation.</text>
</comment>
<dbReference type="PANTHER" id="PTHR11933:SF5">
    <property type="entry name" value="MITOCHONDRIAL TRNA-SPECIFIC 2-THIOURIDYLASE 1"/>
    <property type="match status" value="1"/>
</dbReference>
<dbReference type="InterPro" id="IPR023382">
    <property type="entry name" value="MnmA-like_central_sf"/>
</dbReference>
<proteinExistence type="inferred from homology"/>
<dbReference type="Gene3D" id="2.30.30.280">
    <property type="entry name" value="Adenine nucleotide alpha hydrolases-like domains"/>
    <property type="match status" value="1"/>
</dbReference>
<keyword evidence="4 9" id="KW-0547">Nucleotide-binding</keyword>
<dbReference type="HAMAP" id="MF_00144">
    <property type="entry name" value="tRNA_thiouridyl_MnmA"/>
    <property type="match status" value="1"/>
</dbReference>
<keyword evidence="5 9" id="KW-0067">ATP-binding</keyword>
<keyword evidence="1 9" id="KW-0820">tRNA-binding</keyword>
<evidence type="ECO:0000256" key="7">
    <source>
        <dbReference type="ARBA" id="ARBA00023157"/>
    </source>
</evidence>